<dbReference type="AlphaFoldDB" id="A0A8C5M1C3"/>
<dbReference type="GO" id="GO:0004930">
    <property type="term" value="F:G protein-coupled receptor activity"/>
    <property type="evidence" value="ECO:0007669"/>
    <property type="project" value="UniProtKB-KW"/>
</dbReference>
<dbReference type="PANTHER" id="PTHR26454">
    <property type="entry name" value="OLFACTORY RECEPTOR"/>
    <property type="match status" value="1"/>
</dbReference>
<evidence type="ECO:0000256" key="6">
    <source>
        <dbReference type="ARBA" id="ARBA00022989"/>
    </source>
</evidence>
<dbReference type="SUPFAM" id="SSF81321">
    <property type="entry name" value="Family A G protein-coupled receptor-like"/>
    <property type="match status" value="1"/>
</dbReference>
<dbReference type="OrthoDB" id="9902777at2759"/>
<organism evidence="15 16">
    <name type="scientific">Leptobrachium leishanense</name>
    <name type="common">Leishan spiny toad</name>
    <dbReference type="NCBI Taxonomy" id="445787"/>
    <lineage>
        <taxon>Eukaryota</taxon>
        <taxon>Metazoa</taxon>
        <taxon>Chordata</taxon>
        <taxon>Craniata</taxon>
        <taxon>Vertebrata</taxon>
        <taxon>Euteleostomi</taxon>
        <taxon>Amphibia</taxon>
        <taxon>Batrachia</taxon>
        <taxon>Anura</taxon>
        <taxon>Pelobatoidea</taxon>
        <taxon>Megophryidae</taxon>
        <taxon>Leptobrachium</taxon>
    </lineage>
</organism>
<reference evidence="15" key="1">
    <citation type="submission" date="2025-08" db="UniProtKB">
        <authorList>
            <consortium name="Ensembl"/>
        </authorList>
    </citation>
    <scope>IDENTIFICATION</scope>
</reference>
<sequence length="306" mass="34882">MENRSNMPTFILLAYDLSSIIFFLLLLLTYCVTLTGNILIICVIWRSHHLHNPMYFFLANLSFLEIWITTTITPKFLAILSNGNRAISFWGCLVQCYIYFILASVEFISLTIMSFDRYVAICYPLRYGTIVNSLLCLYLIIGSWIGGMISTLPPSVILPFMTFCGPNRLEHFFCDIDPILRLICEDTSLLNLLNLLISSFTVLGSLLFISVSYIFIIIAIIKIPSSGDRWKSFSTCVSHLLLVSIFYSGSVFMCLRIIKNTSVDFNKLAVVLNTIVTPLMNPFVYTLRNKQVKVAMKELLFKTVQK</sequence>
<dbReference type="InterPro" id="IPR017452">
    <property type="entry name" value="GPCR_Rhodpsn_7TM"/>
</dbReference>
<evidence type="ECO:0000256" key="11">
    <source>
        <dbReference type="ARBA" id="ARBA00023224"/>
    </source>
</evidence>
<keyword evidence="3 13" id="KW-0716">Sensory transduction</keyword>
<feature type="transmembrane region" description="Helical" evidence="13">
    <location>
        <begin position="195"/>
        <end position="221"/>
    </location>
</feature>
<evidence type="ECO:0000256" key="2">
    <source>
        <dbReference type="ARBA" id="ARBA00022475"/>
    </source>
</evidence>
<dbReference type="Ensembl" id="ENSLLET00000007698.1">
    <property type="protein sequence ID" value="ENSLLEP00000007395.1"/>
    <property type="gene ID" value="ENSLLEG00000004681.1"/>
</dbReference>
<keyword evidence="5 13" id="KW-0552">Olfaction</keyword>
<feature type="transmembrane region" description="Helical" evidence="13">
    <location>
        <begin position="125"/>
        <end position="145"/>
    </location>
</feature>
<evidence type="ECO:0000256" key="9">
    <source>
        <dbReference type="ARBA" id="ARBA00023170"/>
    </source>
</evidence>
<reference evidence="15" key="2">
    <citation type="submission" date="2025-09" db="UniProtKB">
        <authorList>
            <consortium name="Ensembl"/>
        </authorList>
    </citation>
    <scope>IDENTIFICATION</scope>
</reference>
<evidence type="ECO:0000256" key="5">
    <source>
        <dbReference type="ARBA" id="ARBA00022725"/>
    </source>
</evidence>
<comment type="similarity">
    <text evidence="12">Belongs to the G-protein coupled receptor 1 family.</text>
</comment>
<evidence type="ECO:0000256" key="4">
    <source>
        <dbReference type="ARBA" id="ARBA00022692"/>
    </source>
</evidence>
<feature type="transmembrane region" description="Helical" evidence="13">
    <location>
        <begin position="233"/>
        <end position="258"/>
    </location>
</feature>
<evidence type="ECO:0000256" key="8">
    <source>
        <dbReference type="ARBA" id="ARBA00023136"/>
    </source>
</evidence>
<evidence type="ECO:0000256" key="13">
    <source>
        <dbReference type="RuleBase" id="RU363047"/>
    </source>
</evidence>
<dbReference type="GeneTree" id="ENSGT01090000260086"/>
<evidence type="ECO:0000256" key="3">
    <source>
        <dbReference type="ARBA" id="ARBA00022606"/>
    </source>
</evidence>
<feature type="domain" description="G-protein coupled receptors family 1 profile" evidence="14">
    <location>
        <begin position="36"/>
        <end position="285"/>
    </location>
</feature>
<comment type="subcellular location">
    <subcellularLocation>
        <location evidence="1 13">Cell membrane</location>
        <topology evidence="1 13">Multi-pass membrane protein</topology>
    </subcellularLocation>
</comment>
<keyword evidence="11 12" id="KW-0807">Transducer</keyword>
<dbReference type="PRINTS" id="PR00237">
    <property type="entry name" value="GPCRRHODOPSN"/>
</dbReference>
<dbReference type="InterPro" id="IPR000276">
    <property type="entry name" value="GPCR_Rhodpsn"/>
</dbReference>
<evidence type="ECO:0000256" key="10">
    <source>
        <dbReference type="ARBA" id="ARBA00023180"/>
    </source>
</evidence>
<feature type="transmembrane region" description="Helical" evidence="13">
    <location>
        <begin position="270"/>
        <end position="287"/>
    </location>
</feature>
<evidence type="ECO:0000256" key="7">
    <source>
        <dbReference type="ARBA" id="ARBA00023040"/>
    </source>
</evidence>
<keyword evidence="10" id="KW-0325">Glycoprotein</keyword>
<keyword evidence="6 13" id="KW-1133">Transmembrane helix</keyword>
<evidence type="ECO:0000313" key="15">
    <source>
        <dbReference type="Ensembl" id="ENSLLEP00000007395.1"/>
    </source>
</evidence>
<feature type="transmembrane region" description="Helical" evidence="13">
    <location>
        <begin position="20"/>
        <end position="45"/>
    </location>
</feature>
<feature type="transmembrane region" description="Helical" evidence="13">
    <location>
        <begin position="57"/>
        <end position="81"/>
    </location>
</feature>
<evidence type="ECO:0000259" key="14">
    <source>
        <dbReference type="PROSITE" id="PS50262"/>
    </source>
</evidence>
<dbReference type="InterPro" id="IPR000725">
    <property type="entry name" value="Olfact_rcpt"/>
</dbReference>
<keyword evidence="16" id="KW-1185">Reference proteome</keyword>
<dbReference type="PRINTS" id="PR00245">
    <property type="entry name" value="OLFACTORYR"/>
</dbReference>
<dbReference type="PANTHER" id="PTHR26454:SF18">
    <property type="entry name" value="OLFACTORY RECEPTOR 6C76"/>
    <property type="match status" value="1"/>
</dbReference>
<name>A0A8C5M1C3_9ANUR</name>
<dbReference type="FunFam" id="1.20.1070.10:FF:000010">
    <property type="entry name" value="Olfactory receptor"/>
    <property type="match status" value="1"/>
</dbReference>
<evidence type="ECO:0000313" key="16">
    <source>
        <dbReference type="Proteomes" id="UP000694569"/>
    </source>
</evidence>
<dbReference type="GO" id="GO:0004984">
    <property type="term" value="F:olfactory receptor activity"/>
    <property type="evidence" value="ECO:0007669"/>
    <property type="project" value="InterPro"/>
</dbReference>
<feature type="transmembrane region" description="Helical" evidence="13">
    <location>
        <begin position="87"/>
        <end position="113"/>
    </location>
</feature>
<keyword evidence="9 12" id="KW-0675">Receptor</keyword>
<evidence type="ECO:0000256" key="12">
    <source>
        <dbReference type="RuleBase" id="RU000688"/>
    </source>
</evidence>
<proteinExistence type="inferred from homology"/>
<evidence type="ECO:0000256" key="1">
    <source>
        <dbReference type="ARBA" id="ARBA00004651"/>
    </source>
</evidence>
<dbReference type="GO" id="GO:0005886">
    <property type="term" value="C:plasma membrane"/>
    <property type="evidence" value="ECO:0007669"/>
    <property type="project" value="UniProtKB-SubCell"/>
</dbReference>
<dbReference type="PROSITE" id="PS50262">
    <property type="entry name" value="G_PROTEIN_RECEP_F1_2"/>
    <property type="match status" value="1"/>
</dbReference>
<dbReference type="InterPro" id="IPR047132">
    <property type="entry name" value="Olfact_rcpt_6C-like"/>
</dbReference>
<dbReference type="Proteomes" id="UP000694569">
    <property type="component" value="Unplaced"/>
</dbReference>
<accession>A0A8C5M1C3</accession>
<dbReference type="PROSITE" id="PS00237">
    <property type="entry name" value="G_PROTEIN_RECEP_F1_1"/>
    <property type="match status" value="1"/>
</dbReference>
<dbReference type="Gene3D" id="1.20.1070.10">
    <property type="entry name" value="Rhodopsin 7-helix transmembrane proteins"/>
    <property type="match status" value="1"/>
</dbReference>
<keyword evidence="2 13" id="KW-1003">Cell membrane</keyword>
<keyword evidence="4 12" id="KW-0812">Transmembrane</keyword>
<keyword evidence="8 13" id="KW-0472">Membrane</keyword>
<dbReference type="Pfam" id="PF13853">
    <property type="entry name" value="7tm_4"/>
    <property type="match status" value="1"/>
</dbReference>
<keyword evidence="7 12" id="KW-0297">G-protein coupled receptor</keyword>
<protein>
    <recommendedName>
        <fullName evidence="13">Olfactory receptor</fullName>
    </recommendedName>
</protein>